<dbReference type="Proteomes" id="UP001300763">
    <property type="component" value="Unassembled WGS sequence"/>
</dbReference>
<keyword evidence="1" id="KW-0723">Serine/threonine-protein kinase</keyword>
<keyword evidence="1" id="KW-0808">Transferase</keyword>
<dbReference type="CDD" id="cd16936">
    <property type="entry name" value="HATPase_RsbW-like"/>
    <property type="match status" value="1"/>
</dbReference>
<dbReference type="GO" id="GO:0005524">
    <property type="term" value="F:ATP binding"/>
    <property type="evidence" value="ECO:0007669"/>
    <property type="project" value="UniProtKB-KW"/>
</dbReference>
<keyword evidence="1" id="KW-0418">Kinase</keyword>
<dbReference type="Pfam" id="PF13581">
    <property type="entry name" value="HATPase_c_2"/>
    <property type="match status" value="1"/>
</dbReference>
<dbReference type="SUPFAM" id="SSF55874">
    <property type="entry name" value="ATPase domain of HSP90 chaperone/DNA topoisomerase II/histidine kinase"/>
    <property type="match status" value="1"/>
</dbReference>
<reference evidence="3 4" key="1">
    <citation type="submission" date="2023-02" db="EMBL/GenBank/DDBJ databases">
        <title>Genome sequencing required for Actinomycetospora new species description.</title>
        <authorList>
            <person name="Saimee Y."/>
            <person name="Duangmal K."/>
        </authorList>
    </citation>
    <scope>NUCLEOTIDE SEQUENCE [LARGE SCALE GENOMIC DNA]</scope>
    <source>
        <strain evidence="3 4">DW7H6</strain>
    </source>
</reference>
<dbReference type="PANTHER" id="PTHR35526">
    <property type="entry name" value="ANTI-SIGMA-F FACTOR RSBW-RELATED"/>
    <property type="match status" value="1"/>
</dbReference>
<evidence type="ECO:0000313" key="3">
    <source>
        <dbReference type="EMBL" id="MDD7969278.1"/>
    </source>
</evidence>
<dbReference type="InterPro" id="IPR050267">
    <property type="entry name" value="Anti-sigma-factor_SerPK"/>
</dbReference>
<protein>
    <submittedName>
        <fullName evidence="3">ATP-binding protein</fullName>
    </submittedName>
</protein>
<evidence type="ECO:0000259" key="2">
    <source>
        <dbReference type="Pfam" id="PF13581"/>
    </source>
</evidence>
<accession>A0ABT5T2D1</accession>
<gene>
    <name evidence="3" type="ORF">PGB27_28370</name>
</gene>
<name>A0ABT5T2D1_9PSEU</name>
<sequence length="315" mass="33536">MTPKRSAPPTETPDPFRHVGIAYRDEEDLVAALAPLLDAARVRGDVVWVSDDRVRSLVEDYLGPDDDVVVDDPARPYSWSGQTTASRRADGLRALADDGRAALIVGDRTSVGSPDTWSVVDASTTLACAGLPATLVCLTDATLGDDDAERYLAWNHAEVFTGPTATPNTRLRTPEDVLASVPAPPAPALGPADLETTFAGVAALREVRRTAKAQAREAGLDEERVDGCVMAVGELASNSIEHGPGSGTVSWWTRPGRVVAQIDDTGHMTTTTPGLRRPGVRSVRGRGVWLARQLSDVLHLWTGVDGTHVRVEVGN</sequence>
<keyword evidence="4" id="KW-1185">Reference proteome</keyword>
<proteinExistence type="predicted"/>
<organism evidence="3 4">
    <name type="scientific">Actinomycetospora lemnae</name>
    <dbReference type="NCBI Taxonomy" id="3019891"/>
    <lineage>
        <taxon>Bacteria</taxon>
        <taxon>Bacillati</taxon>
        <taxon>Actinomycetota</taxon>
        <taxon>Actinomycetes</taxon>
        <taxon>Pseudonocardiales</taxon>
        <taxon>Pseudonocardiaceae</taxon>
        <taxon>Actinomycetospora</taxon>
    </lineage>
</organism>
<dbReference type="PANTHER" id="PTHR35526:SF3">
    <property type="entry name" value="ANTI-SIGMA-F FACTOR RSBW"/>
    <property type="match status" value="1"/>
</dbReference>
<dbReference type="RefSeq" id="WP_274203841.1">
    <property type="nucleotide sequence ID" value="NZ_JAQZAO010000021.1"/>
</dbReference>
<evidence type="ECO:0000313" key="4">
    <source>
        <dbReference type="Proteomes" id="UP001300763"/>
    </source>
</evidence>
<dbReference type="InterPro" id="IPR036890">
    <property type="entry name" value="HATPase_C_sf"/>
</dbReference>
<dbReference type="InterPro" id="IPR003594">
    <property type="entry name" value="HATPase_dom"/>
</dbReference>
<keyword evidence="3" id="KW-0067">ATP-binding</keyword>
<dbReference type="Gene3D" id="3.30.565.10">
    <property type="entry name" value="Histidine kinase-like ATPase, C-terminal domain"/>
    <property type="match status" value="1"/>
</dbReference>
<evidence type="ECO:0000256" key="1">
    <source>
        <dbReference type="ARBA" id="ARBA00022527"/>
    </source>
</evidence>
<comment type="caution">
    <text evidence="3">The sequence shown here is derived from an EMBL/GenBank/DDBJ whole genome shotgun (WGS) entry which is preliminary data.</text>
</comment>
<feature type="domain" description="Histidine kinase/HSP90-like ATPase" evidence="2">
    <location>
        <begin position="201"/>
        <end position="311"/>
    </location>
</feature>
<keyword evidence="3" id="KW-0547">Nucleotide-binding</keyword>
<dbReference type="EMBL" id="JAQZAO010000021">
    <property type="protein sequence ID" value="MDD7969278.1"/>
    <property type="molecule type" value="Genomic_DNA"/>
</dbReference>